<sequence>MINYKEKKANIVLDSKSWETSKTKSIIELTSQGKKSTLSDVEVYTINKTINSKLDELFAQLRQEDPNFVAIPPIVVVDGPDKNGVKIDITITHYPSDEILKVDYSNLDIDFTYKPVPKEFLDSSFDKIIAEYPILTTADDAITEGDVVTWSATRSLKNEIIGEDKEIRTRAEKTDQFSLNNEIIGHKINEQFQTTAPDGVTFFITILDIKRPAPTKLTDENIHLAMLPDVNFLNDFKEKIAKDTAKNNASNFLLRYYEIALDAIVSKNEIGVNEQNIFHSTNNHIDAILSNVADPTHRQMLYEQVVHETGEGLKILKRARENSIASYHLVLIDNILGGNEKISVSDEDIKREIEYMDYSMFPKPENLDKEELFSIIMHQKMALYLMKINNPSQYELVKADLGFDI</sequence>
<organism evidence="1 2">
    <name type="scientific">Mycoplasmopsis agalactiae (strain NCTC 10123 / CIP 59.7 / PG2)</name>
    <name type="common">Mycoplasma agalactiae</name>
    <dbReference type="NCBI Taxonomy" id="347257"/>
    <lineage>
        <taxon>Bacteria</taxon>
        <taxon>Bacillati</taxon>
        <taxon>Mycoplasmatota</taxon>
        <taxon>Mycoplasmoidales</taxon>
        <taxon>Metamycoplasmataceae</taxon>
        <taxon>Mycoplasmopsis</taxon>
    </lineage>
</organism>
<dbReference type="GO" id="GO:0015031">
    <property type="term" value="P:protein transport"/>
    <property type="evidence" value="ECO:0007669"/>
    <property type="project" value="InterPro"/>
</dbReference>
<dbReference type="AlphaFoldDB" id="A5IZ36"/>
<evidence type="ECO:0000313" key="2">
    <source>
        <dbReference type="Proteomes" id="UP000007065"/>
    </source>
</evidence>
<dbReference type="InterPro" id="IPR046357">
    <property type="entry name" value="PPIase_dom_sf"/>
</dbReference>
<gene>
    <name evidence="1" type="ordered locus">MAG5950</name>
</gene>
<dbReference type="GO" id="GO:0006457">
    <property type="term" value="P:protein folding"/>
    <property type="evidence" value="ECO:0007669"/>
    <property type="project" value="InterPro"/>
</dbReference>
<dbReference type="RefSeq" id="WP_011949752.1">
    <property type="nucleotide sequence ID" value="NC_009497.1"/>
</dbReference>
<dbReference type="HOGENOM" id="CLU_679381_0_0_14"/>
<dbReference type="InterPro" id="IPR027304">
    <property type="entry name" value="Trigger_fact/SurA_dom_sf"/>
</dbReference>
<proteinExistence type="predicted"/>
<dbReference type="Gene3D" id="3.10.50.40">
    <property type="match status" value="1"/>
</dbReference>
<dbReference type="EMBL" id="CU179680">
    <property type="protein sequence ID" value="CAL59295.1"/>
    <property type="molecule type" value="Genomic_DNA"/>
</dbReference>
<evidence type="ECO:0000313" key="1">
    <source>
        <dbReference type="EMBL" id="CAL59295.1"/>
    </source>
</evidence>
<accession>A5IZ36</accession>
<dbReference type="Proteomes" id="UP000007065">
    <property type="component" value="Chromosome"/>
</dbReference>
<name>A5IZ36_MYCAP</name>
<dbReference type="InterPro" id="IPR037041">
    <property type="entry name" value="Trigger_fac_C_sf"/>
</dbReference>
<dbReference type="NCBIfam" id="NF045969">
    <property type="entry name" value="trig_like_plasma"/>
    <property type="match status" value="1"/>
</dbReference>
<dbReference type="GO" id="GO:0003755">
    <property type="term" value="F:peptidyl-prolyl cis-trans isomerase activity"/>
    <property type="evidence" value="ECO:0007669"/>
    <property type="project" value="InterPro"/>
</dbReference>
<dbReference type="SUPFAM" id="SSF109998">
    <property type="entry name" value="Triger factor/SurA peptide-binding domain-like"/>
    <property type="match status" value="1"/>
</dbReference>
<reference evidence="2" key="1">
    <citation type="journal article" date="2007" name="PLoS Genet.">
        <title>Being pathogenic, plastic, and sexual while living with a nearly minimal bacterial genome.</title>
        <authorList>
            <person name="Sirand-Pugnet P."/>
            <person name="Lartigue C."/>
            <person name="Marenda M."/>
            <person name="Jacob D."/>
            <person name="Barre A."/>
            <person name="Barbe V."/>
            <person name="Schenowitz C."/>
            <person name="Mangenot S."/>
            <person name="Couloux A."/>
            <person name="Segurens B."/>
            <person name="de Daruvar A."/>
            <person name="Blanchard A."/>
            <person name="Citti C."/>
        </authorList>
    </citation>
    <scope>NUCLEOTIDE SEQUENCE [LARGE SCALE GENOMIC DNA]</scope>
    <source>
        <strain evidence="2">PG2</strain>
    </source>
</reference>
<dbReference type="GeneID" id="93358331"/>
<protein>
    <recommendedName>
        <fullName evidence="3">Trigger factor C-terminal domain-containing protein</fullName>
    </recommendedName>
</protein>
<dbReference type="Gene3D" id="1.10.3120.10">
    <property type="entry name" value="Trigger factor, C-terminal domain"/>
    <property type="match status" value="1"/>
</dbReference>
<dbReference type="KEGG" id="maa:MAG5950"/>
<evidence type="ECO:0008006" key="3">
    <source>
        <dbReference type="Google" id="ProtNLM"/>
    </source>
</evidence>
<keyword evidence="2" id="KW-1185">Reference proteome</keyword>